<protein>
    <submittedName>
        <fullName evidence="6">Chloride/fluoride channel protein</fullName>
    </submittedName>
</protein>
<dbReference type="EMBL" id="CP035945">
    <property type="protein sequence ID" value="QBE98376.1"/>
    <property type="molecule type" value="Genomic_DNA"/>
</dbReference>
<dbReference type="KEGG" id="bpro:PMF13cell1_03942"/>
<feature type="transmembrane region" description="Helical" evidence="5">
    <location>
        <begin position="182"/>
        <end position="202"/>
    </location>
</feature>
<dbReference type="AlphaFoldDB" id="A0A4P6M1K3"/>
<evidence type="ECO:0000313" key="7">
    <source>
        <dbReference type="Proteomes" id="UP000289794"/>
    </source>
</evidence>
<dbReference type="InterPro" id="IPR001807">
    <property type="entry name" value="ClC"/>
</dbReference>
<dbReference type="PANTHER" id="PTHR43427:SF12">
    <property type="entry name" value="CHLORIDE TRANSPORTER"/>
    <property type="match status" value="1"/>
</dbReference>
<dbReference type="InterPro" id="IPR014743">
    <property type="entry name" value="Cl-channel_core"/>
</dbReference>
<organism evidence="6 7">
    <name type="scientific">Blautia producta</name>
    <dbReference type="NCBI Taxonomy" id="33035"/>
    <lineage>
        <taxon>Bacteria</taxon>
        <taxon>Bacillati</taxon>
        <taxon>Bacillota</taxon>
        <taxon>Clostridia</taxon>
        <taxon>Lachnospirales</taxon>
        <taxon>Lachnospiraceae</taxon>
        <taxon>Blautia</taxon>
    </lineage>
</organism>
<sequence>MHDRAVKIFQAYKDLFILGLLGIPIGLVVGGIDAVFGRVLLAITDFRNGHPMQLIPFLAFAGAFIAFAYLKFGGKSSKGMNLIFEVGHGEEEVIPLRLIPFIISGTWITHLFGGSAGREGVAVQIGATFSHWIGRKIPLKNSSHIFLVTGMAAGFAGLFGTPIAAVFFAMEVLTAGALEYQALLPAVTAAFTASAAAQFLGLEKFTFALTGKMDLAFSDMWRFLLLGILFGVVGGAFAWTLKYMKNILASHWKQPVIRIFTMGLILSVLLLLLYKGRYAGLGTNLIHASFYREEILSYDWILKFLLTVLTLAAGFQGGEVTPLFSIGASLGVVAGPILGVPSEIAAALGYAGVFGSATNTFLAPVLIGTEVFGSAYLPHFFLVCAFAYLFNLNKSIYSLQKTSDVHK</sequence>
<dbReference type="GO" id="GO:0015108">
    <property type="term" value="F:chloride transmembrane transporter activity"/>
    <property type="evidence" value="ECO:0007669"/>
    <property type="project" value="InterPro"/>
</dbReference>
<dbReference type="Proteomes" id="UP000289794">
    <property type="component" value="Chromosome"/>
</dbReference>
<name>A0A4P6M1K3_9FIRM</name>
<dbReference type="SUPFAM" id="SSF81340">
    <property type="entry name" value="Clc chloride channel"/>
    <property type="match status" value="1"/>
</dbReference>
<dbReference type="RefSeq" id="WP_130181822.1">
    <property type="nucleotide sequence ID" value="NZ_CP035945.1"/>
</dbReference>
<evidence type="ECO:0000256" key="4">
    <source>
        <dbReference type="ARBA" id="ARBA00023136"/>
    </source>
</evidence>
<evidence type="ECO:0000313" key="6">
    <source>
        <dbReference type="EMBL" id="QBE98376.1"/>
    </source>
</evidence>
<dbReference type="PANTHER" id="PTHR43427">
    <property type="entry name" value="CHLORIDE CHANNEL PROTEIN CLC-E"/>
    <property type="match status" value="1"/>
</dbReference>
<accession>A0A4P6M1K3</accession>
<feature type="transmembrane region" description="Helical" evidence="5">
    <location>
        <begin position="12"/>
        <end position="32"/>
    </location>
</feature>
<keyword evidence="2 5" id="KW-0812">Transmembrane</keyword>
<comment type="subcellular location">
    <subcellularLocation>
        <location evidence="1">Membrane</location>
        <topology evidence="1">Multi-pass membrane protein</topology>
    </subcellularLocation>
</comment>
<gene>
    <name evidence="6" type="primary">eriC</name>
    <name evidence="6" type="ORF">PMF13cell1_03942</name>
</gene>
<feature type="transmembrane region" description="Helical" evidence="5">
    <location>
        <begin position="223"/>
        <end position="244"/>
    </location>
</feature>
<feature type="transmembrane region" description="Helical" evidence="5">
    <location>
        <begin position="145"/>
        <end position="170"/>
    </location>
</feature>
<evidence type="ECO:0000256" key="2">
    <source>
        <dbReference type="ARBA" id="ARBA00022692"/>
    </source>
</evidence>
<evidence type="ECO:0000256" key="1">
    <source>
        <dbReference type="ARBA" id="ARBA00004141"/>
    </source>
</evidence>
<feature type="transmembrane region" description="Helical" evidence="5">
    <location>
        <begin position="52"/>
        <end position="70"/>
    </location>
</feature>
<evidence type="ECO:0000256" key="5">
    <source>
        <dbReference type="SAM" id="Phobius"/>
    </source>
</evidence>
<evidence type="ECO:0000256" key="3">
    <source>
        <dbReference type="ARBA" id="ARBA00022989"/>
    </source>
</evidence>
<dbReference type="PRINTS" id="PR00762">
    <property type="entry name" value="CLCHANNEL"/>
</dbReference>
<dbReference type="GO" id="GO:0016020">
    <property type="term" value="C:membrane"/>
    <property type="evidence" value="ECO:0007669"/>
    <property type="project" value="UniProtKB-SubCell"/>
</dbReference>
<keyword evidence="4 5" id="KW-0472">Membrane</keyword>
<dbReference type="Pfam" id="PF00654">
    <property type="entry name" value="Voltage_CLC"/>
    <property type="match status" value="1"/>
</dbReference>
<reference evidence="6 7" key="1">
    <citation type="submission" date="2019-01" db="EMBL/GenBank/DDBJ databases">
        <title>PMF-metabolizing Aryl O-demethylase.</title>
        <authorList>
            <person name="Kim M."/>
        </authorList>
    </citation>
    <scope>NUCLEOTIDE SEQUENCE [LARGE SCALE GENOMIC DNA]</scope>
    <source>
        <strain evidence="6 7">PMF1</strain>
    </source>
</reference>
<keyword evidence="3 5" id="KW-1133">Transmembrane helix</keyword>
<dbReference type="Gene3D" id="1.10.3080.10">
    <property type="entry name" value="Clc chloride channel"/>
    <property type="match status" value="1"/>
</dbReference>
<proteinExistence type="predicted"/>
<feature type="transmembrane region" description="Helical" evidence="5">
    <location>
        <begin position="295"/>
        <end position="315"/>
    </location>
</feature>
<feature type="transmembrane region" description="Helical" evidence="5">
    <location>
        <begin position="256"/>
        <end position="274"/>
    </location>
</feature>
<dbReference type="InterPro" id="IPR050368">
    <property type="entry name" value="ClC-type_chloride_channel"/>
</dbReference>